<comment type="pathway">
    <text evidence="1">Carotenoid biosynthesis; phytoene biosynthesis.</text>
</comment>
<dbReference type="SFLD" id="SFLDG01212">
    <property type="entry name" value="Phytoene_synthase_like"/>
    <property type="match status" value="1"/>
</dbReference>
<dbReference type="InterPro" id="IPR033904">
    <property type="entry name" value="Trans_IPPS_HH"/>
</dbReference>
<name>A0A512DSC2_9PROT</name>
<keyword evidence="3" id="KW-0808">Transferase</keyword>
<dbReference type="SFLD" id="SFLDG01018">
    <property type="entry name" value="Squalene/Phytoene_Synthase_Lik"/>
    <property type="match status" value="1"/>
</dbReference>
<dbReference type="SUPFAM" id="SSF48576">
    <property type="entry name" value="Terpenoid synthases"/>
    <property type="match status" value="1"/>
</dbReference>
<evidence type="ECO:0000256" key="5">
    <source>
        <dbReference type="ARBA" id="ARBA00053028"/>
    </source>
</evidence>
<gene>
    <name evidence="6" type="ORF">SAE02_35360</name>
</gene>
<sequence length="350" mass="37848">MQQKSGAAELAADIAACRRVLRRESRTFHAASLLLPTRVRGPASALYAFCRLADDAVDCPGDRSAAERLDRLRLRLERIYAGRPLPSPVDRALTDAVERFGIPRRILEALFEGFEWDIEGRRPADLGELQAYAARVAGTVGAMMAVLMGQRSPDVVARACDLGVAMQLSNIARDVGEDARMGRLYLPLDWLQEAGIDPDAWLASPCFTEALGSVVLRLLSAADTLYRRADDGIARLPADCRPGISAARHLYAGIGHEVAFRGGNSIASRAVVPRSRKARLLGRSLVAAAAGRCSGTAHPPLEATRFLVEAVAASVAAEETPAQSPDQVIWLITLFERLERGQRAALQRHG</sequence>
<dbReference type="EMBL" id="BJYZ01000016">
    <property type="protein sequence ID" value="GEO39388.1"/>
    <property type="molecule type" value="Genomic_DNA"/>
</dbReference>
<accession>A0A512DSC2</accession>
<dbReference type="GO" id="GO:0004311">
    <property type="term" value="F:geranylgeranyl diphosphate synthase activity"/>
    <property type="evidence" value="ECO:0007669"/>
    <property type="project" value="InterPro"/>
</dbReference>
<dbReference type="InterPro" id="IPR019845">
    <property type="entry name" value="Squalene/phytoene_synthase_CS"/>
</dbReference>
<dbReference type="AlphaFoldDB" id="A0A512DSC2"/>
<evidence type="ECO:0000313" key="6">
    <source>
        <dbReference type="EMBL" id="GEO39388.1"/>
    </source>
</evidence>
<dbReference type="InterPro" id="IPR044843">
    <property type="entry name" value="Trans_IPPS_bact-type"/>
</dbReference>
<keyword evidence="4" id="KW-0125">Carotenoid biosynthesis</keyword>
<dbReference type="FunFam" id="1.10.600.10:FF:000020">
    <property type="entry name" value="Phytoene synthase"/>
    <property type="match status" value="1"/>
</dbReference>
<comment type="cofactor">
    <cofactor evidence="5">
        <name>ATP</name>
        <dbReference type="ChEBI" id="CHEBI:30616"/>
    </cofactor>
</comment>
<dbReference type="PROSITE" id="PS01045">
    <property type="entry name" value="SQUALEN_PHYTOEN_SYN_2"/>
    <property type="match status" value="1"/>
</dbReference>
<comment type="similarity">
    <text evidence="2">Belongs to the phytoene/squalene synthase family.</text>
</comment>
<protein>
    <submittedName>
        <fullName evidence="6">Phytoene synthase</fullName>
    </submittedName>
</protein>
<dbReference type="Pfam" id="PF00494">
    <property type="entry name" value="SQS_PSY"/>
    <property type="match status" value="1"/>
</dbReference>
<dbReference type="OrthoDB" id="9807580at2"/>
<dbReference type="SFLD" id="SFLDS00005">
    <property type="entry name" value="Isoprenoid_Synthase_Type_I"/>
    <property type="match status" value="1"/>
</dbReference>
<dbReference type="PROSITE" id="PS01044">
    <property type="entry name" value="SQUALEN_PHYTOEN_SYN_1"/>
    <property type="match status" value="1"/>
</dbReference>
<dbReference type="Proteomes" id="UP000321523">
    <property type="component" value="Unassembled WGS sequence"/>
</dbReference>
<dbReference type="GO" id="GO:0016117">
    <property type="term" value="P:carotenoid biosynthetic process"/>
    <property type="evidence" value="ECO:0007669"/>
    <property type="project" value="UniProtKB-KW"/>
</dbReference>
<dbReference type="InterPro" id="IPR008949">
    <property type="entry name" value="Isoprenoid_synthase_dom_sf"/>
</dbReference>
<evidence type="ECO:0000313" key="7">
    <source>
        <dbReference type="Proteomes" id="UP000321523"/>
    </source>
</evidence>
<evidence type="ECO:0000256" key="1">
    <source>
        <dbReference type="ARBA" id="ARBA00004684"/>
    </source>
</evidence>
<dbReference type="PANTHER" id="PTHR31480">
    <property type="entry name" value="BIFUNCTIONAL LYCOPENE CYCLASE/PHYTOENE SYNTHASE"/>
    <property type="match status" value="1"/>
</dbReference>
<evidence type="ECO:0000256" key="4">
    <source>
        <dbReference type="ARBA" id="ARBA00022746"/>
    </source>
</evidence>
<proteinExistence type="inferred from homology"/>
<dbReference type="GO" id="GO:0051996">
    <property type="term" value="F:squalene synthase [NAD(P)H] activity"/>
    <property type="evidence" value="ECO:0007669"/>
    <property type="project" value="InterPro"/>
</dbReference>
<dbReference type="Gene3D" id="1.10.600.10">
    <property type="entry name" value="Farnesyl Diphosphate Synthase"/>
    <property type="match status" value="1"/>
</dbReference>
<evidence type="ECO:0000256" key="3">
    <source>
        <dbReference type="ARBA" id="ARBA00022679"/>
    </source>
</evidence>
<comment type="caution">
    <text evidence="6">The sequence shown here is derived from an EMBL/GenBank/DDBJ whole genome shotgun (WGS) entry which is preliminary data.</text>
</comment>
<evidence type="ECO:0000256" key="2">
    <source>
        <dbReference type="ARBA" id="ARBA00006251"/>
    </source>
</evidence>
<reference evidence="6 7" key="1">
    <citation type="submission" date="2019-07" db="EMBL/GenBank/DDBJ databases">
        <title>Whole genome shotgun sequence of Skermanella aerolata NBRC 106429.</title>
        <authorList>
            <person name="Hosoyama A."/>
            <person name="Uohara A."/>
            <person name="Ohji S."/>
            <person name="Ichikawa N."/>
        </authorList>
    </citation>
    <scope>NUCLEOTIDE SEQUENCE [LARGE SCALE GENOMIC DNA]</scope>
    <source>
        <strain evidence="6 7">NBRC 106429</strain>
    </source>
</reference>
<keyword evidence="7" id="KW-1185">Reference proteome</keyword>
<dbReference type="RefSeq" id="WP_044427907.1">
    <property type="nucleotide sequence ID" value="NZ_BJYZ01000016.1"/>
</dbReference>
<dbReference type="CDD" id="cd00683">
    <property type="entry name" value="Trans_IPPS_HH"/>
    <property type="match status" value="1"/>
</dbReference>
<dbReference type="InterPro" id="IPR002060">
    <property type="entry name" value="Squ/phyt_synthse"/>
</dbReference>
<organism evidence="6 7">
    <name type="scientific">Skermanella aerolata</name>
    <dbReference type="NCBI Taxonomy" id="393310"/>
    <lineage>
        <taxon>Bacteria</taxon>
        <taxon>Pseudomonadati</taxon>
        <taxon>Pseudomonadota</taxon>
        <taxon>Alphaproteobacteria</taxon>
        <taxon>Rhodospirillales</taxon>
        <taxon>Azospirillaceae</taxon>
        <taxon>Skermanella</taxon>
    </lineage>
</organism>